<reference evidence="2" key="1">
    <citation type="submission" date="2020-06" db="EMBL/GenBank/DDBJ databases">
        <authorList>
            <consortium name="Plant Systems Biology data submission"/>
        </authorList>
    </citation>
    <scope>NUCLEOTIDE SEQUENCE</scope>
    <source>
        <strain evidence="2">D6</strain>
    </source>
</reference>
<feature type="compositionally biased region" description="Polar residues" evidence="1">
    <location>
        <begin position="481"/>
        <end position="492"/>
    </location>
</feature>
<proteinExistence type="predicted"/>
<protein>
    <submittedName>
        <fullName evidence="2">Uncharacterized protein</fullName>
    </submittedName>
</protein>
<evidence type="ECO:0000313" key="3">
    <source>
        <dbReference type="Proteomes" id="UP001153069"/>
    </source>
</evidence>
<name>A0A9N8H2J7_9STRA</name>
<feature type="region of interest" description="Disordered" evidence="1">
    <location>
        <begin position="478"/>
        <end position="506"/>
    </location>
</feature>
<dbReference type="EMBL" id="CAICTM010000020">
    <property type="protein sequence ID" value="CAB9497457.1"/>
    <property type="molecule type" value="Genomic_DNA"/>
</dbReference>
<accession>A0A9N8H2J7</accession>
<comment type="caution">
    <text evidence="2">The sequence shown here is derived from an EMBL/GenBank/DDBJ whole genome shotgun (WGS) entry which is preliminary data.</text>
</comment>
<dbReference type="Gene3D" id="3.80.10.10">
    <property type="entry name" value="Ribonuclease Inhibitor"/>
    <property type="match status" value="1"/>
</dbReference>
<evidence type="ECO:0000256" key="1">
    <source>
        <dbReference type="SAM" id="MobiDB-lite"/>
    </source>
</evidence>
<evidence type="ECO:0000313" key="2">
    <source>
        <dbReference type="EMBL" id="CAB9497457.1"/>
    </source>
</evidence>
<feature type="compositionally biased region" description="Basic residues" evidence="1">
    <location>
        <begin position="497"/>
        <end position="506"/>
    </location>
</feature>
<gene>
    <name evidence="2" type="ORF">SEMRO_20_G014051.1</name>
</gene>
<dbReference type="Proteomes" id="UP001153069">
    <property type="component" value="Unassembled WGS sequence"/>
</dbReference>
<dbReference type="AlphaFoldDB" id="A0A9N8H2J7"/>
<dbReference type="SUPFAM" id="SSF52047">
    <property type="entry name" value="RNI-like"/>
    <property type="match status" value="1"/>
</dbReference>
<keyword evidence="3" id="KW-1185">Reference proteome</keyword>
<dbReference type="InterPro" id="IPR032675">
    <property type="entry name" value="LRR_dom_sf"/>
</dbReference>
<organism evidence="2 3">
    <name type="scientific">Seminavis robusta</name>
    <dbReference type="NCBI Taxonomy" id="568900"/>
    <lineage>
        <taxon>Eukaryota</taxon>
        <taxon>Sar</taxon>
        <taxon>Stramenopiles</taxon>
        <taxon>Ochrophyta</taxon>
        <taxon>Bacillariophyta</taxon>
        <taxon>Bacillariophyceae</taxon>
        <taxon>Bacillariophycidae</taxon>
        <taxon>Naviculales</taxon>
        <taxon>Naviculaceae</taxon>
        <taxon>Seminavis</taxon>
    </lineage>
</organism>
<sequence length="506" mass="56859">MMEASALFAAIDNPVPTSNWSVSKHQPLEMVLMAKADLQTVKTFYEFYPEALTRRLFHNVLNCGAKPGVVGFLVTKCPELVDEDAFEIAVAQGPGPDRPTDDEIITMANINPEILVPEGPHYFLPDCLALVLNWKYTLQLTQSLFKMITGKIPELSLSKHTTDCFENFYPWIALDEKSTSKRTAMDMEAVLGLAPVLNGKSIHTFSGLCETWDTPAAFFEFVRKILSNQGIETLELQFPKHGKSTGFNSGAFQQLLPKCKIQLVRLHLHSNHPLSFDFLEHCLGGMPCLKRLSVNLETDVDTASPIISNFLRKNFLLKTLSIWATSDTSAKGLDPILNSLQSNHTLQGFYYRQRDVQVDKFKRYQEILVTILQSNTTLDVAGFYDGCTDENMRGNLCNELHPSQHLLPFYTMLNLLGRKEARVSDFSTTNTGFVDLLVRVQDATIYLDNVQNERNHPATDDDVFNLLYGFLHENPGKWSHPGNNSQDSTTKSAACGIKKRKHSVMS</sequence>